<evidence type="ECO:0000256" key="13">
    <source>
        <dbReference type="RuleBase" id="RU003448"/>
    </source>
</evidence>
<keyword evidence="7 12" id="KW-0547">Nucleotide-binding</keyword>
<dbReference type="AlphaFoldDB" id="A0A3E0TMS9"/>
<feature type="domain" description="Aspartate/glutamate/uridylate kinase" evidence="15">
    <location>
        <begin position="3"/>
        <end position="230"/>
    </location>
</feature>
<dbReference type="InterPro" id="IPR036393">
    <property type="entry name" value="AceGlu_kinase-like_sf"/>
</dbReference>
<dbReference type="GO" id="GO:0005829">
    <property type="term" value="C:cytosol"/>
    <property type="evidence" value="ECO:0007669"/>
    <property type="project" value="TreeGrafter"/>
</dbReference>
<feature type="binding site" evidence="12">
    <location>
        <position position="184"/>
    </location>
    <ligand>
        <name>ATP</name>
        <dbReference type="ChEBI" id="CHEBI:30616"/>
    </ligand>
</feature>
<dbReference type="InterPro" id="IPR041740">
    <property type="entry name" value="AKii-LysC-BS"/>
</dbReference>
<keyword evidence="5 14" id="KW-0028">Amino-acid biosynthesis</keyword>
<dbReference type="CDD" id="cd04261">
    <property type="entry name" value="AAK_AKii-LysC-BS"/>
    <property type="match status" value="1"/>
</dbReference>
<dbReference type="PANTHER" id="PTHR21499">
    <property type="entry name" value="ASPARTATE KINASE"/>
    <property type="match status" value="1"/>
</dbReference>
<dbReference type="GO" id="GO:0009089">
    <property type="term" value="P:lysine biosynthetic process via diaminopimelate"/>
    <property type="evidence" value="ECO:0007669"/>
    <property type="project" value="UniProtKB-UniPathway"/>
</dbReference>
<comment type="pathway">
    <text evidence="2 14">Amino-acid biosynthesis; L-methionine biosynthesis via de novo pathway; L-homoserine from L-aspartate: step 1/3.</text>
</comment>
<dbReference type="InterPro" id="IPR054352">
    <property type="entry name" value="ACT_Aspartokinase"/>
</dbReference>
<dbReference type="InterPro" id="IPR018042">
    <property type="entry name" value="Aspartate_kinase_CS"/>
</dbReference>
<dbReference type="SUPFAM" id="SSF55021">
    <property type="entry name" value="ACT-like"/>
    <property type="match status" value="1"/>
</dbReference>
<organism evidence="17 18">
    <name type="scientific">Thalassotalea euphylliae</name>
    <dbReference type="NCBI Taxonomy" id="1655234"/>
    <lineage>
        <taxon>Bacteria</taxon>
        <taxon>Pseudomonadati</taxon>
        <taxon>Pseudomonadota</taxon>
        <taxon>Gammaproteobacteria</taxon>
        <taxon>Alteromonadales</taxon>
        <taxon>Colwelliaceae</taxon>
        <taxon>Thalassotalea</taxon>
    </lineage>
</organism>
<comment type="similarity">
    <text evidence="4 13">Belongs to the aspartokinase family.</text>
</comment>
<comment type="pathway">
    <text evidence="3 14">Amino-acid biosynthesis; L-threonine biosynthesis; L-threonine from L-aspartate: step 1/5.</text>
</comment>
<evidence type="ECO:0000256" key="5">
    <source>
        <dbReference type="ARBA" id="ARBA00022605"/>
    </source>
</evidence>
<dbReference type="OrthoDB" id="9799110at2"/>
<feature type="binding site" evidence="12">
    <location>
        <position position="47"/>
    </location>
    <ligand>
        <name>substrate</name>
    </ligand>
</feature>
<evidence type="ECO:0000256" key="12">
    <source>
        <dbReference type="PIRSR" id="PIRSR000726-1"/>
    </source>
</evidence>
<dbReference type="UniPathway" id="UPA00034">
    <property type="reaction ID" value="UER00015"/>
</dbReference>
<dbReference type="Pfam" id="PF00696">
    <property type="entry name" value="AA_kinase"/>
    <property type="match status" value="1"/>
</dbReference>
<evidence type="ECO:0000313" key="18">
    <source>
        <dbReference type="Proteomes" id="UP000256478"/>
    </source>
</evidence>
<evidence type="ECO:0000313" key="17">
    <source>
        <dbReference type="EMBL" id="REL25703.1"/>
    </source>
</evidence>
<evidence type="ECO:0000259" key="15">
    <source>
        <dbReference type="Pfam" id="PF00696"/>
    </source>
</evidence>
<gene>
    <name evidence="17" type="ORF">DXX93_03455</name>
</gene>
<keyword evidence="6 13" id="KW-0808">Transferase</keyword>
<feature type="binding site" evidence="12">
    <location>
        <begin position="173"/>
        <end position="174"/>
    </location>
    <ligand>
        <name>ATP</name>
        <dbReference type="ChEBI" id="CHEBI:30616"/>
    </ligand>
</feature>
<keyword evidence="9 12" id="KW-0067">ATP-binding</keyword>
<comment type="caution">
    <text evidence="17">The sequence shown here is derived from an EMBL/GenBank/DDBJ whole genome shotgun (WGS) entry which is preliminary data.</text>
</comment>
<evidence type="ECO:0000256" key="14">
    <source>
        <dbReference type="RuleBase" id="RU004249"/>
    </source>
</evidence>
<dbReference type="GO" id="GO:0009088">
    <property type="term" value="P:threonine biosynthetic process"/>
    <property type="evidence" value="ECO:0007669"/>
    <property type="project" value="UniProtKB-UniPathway"/>
</dbReference>
<dbReference type="Gene3D" id="3.30.2130.10">
    <property type="entry name" value="VC0802-like"/>
    <property type="match status" value="1"/>
</dbReference>
<evidence type="ECO:0000256" key="11">
    <source>
        <dbReference type="ARBA" id="ARBA00047872"/>
    </source>
</evidence>
<dbReference type="NCBIfam" id="NF005155">
    <property type="entry name" value="PRK06635.1-4"/>
    <property type="match status" value="1"/>
</dbReference>
<comment type="pathway">
    <text evidence="1 14">Amino-acid biosynthesis; L-lysine biosynthesis via DAP pathway; (S)-tetrahydrodipicolinate from L-aspartate: step 1/4.</text>
</comment>
<dbReference type="InterPro" id="IPR001341">
    <property type="entry name" value="Asp_kinase"/>
</dbReference>
<dbReference type="UniPathway" id="UPA00050">
    <property type="reaction ID" value="UER00461"/>
</dbReference>
<dbReference type="FunFam" id="3.40.1160.10:FF:000002">
    <property type="entry name" value="Aspartokinase"/>
    <property type="match status" value="1"/>
</dbReference>
<evidence type="ECO:0000259" key="16">
    <source>
        <dbReference type="Pfam" id="PF22468"/>
    </source>
</evidence>
<dbReference type="NCBIfam" id="TIGR00657">
    <property type="entry name" value="asp_kinases"/>
    <property type="match status" value="1"/>
</dbReference>
<protein>
    <recommendedName>
        <fullName evidence="13">Aspartokinase</fullName>
        <ecNumber evidence="13">2.7.2.4</ecNumber>
    </recommendedName>
</protein>
<dbReference type="CDD" id="cd04923">
    <property type="entry name" value="ACT_AK-LysC-DapG-like_2"/>
    <property type="match status" value="1"/>
</dbReference>
<dbReference type="InterPro" id="IPR001048">
    <property type="entry name" value="Asp/Glu/Uridylate_kinase"/>
</dbReference>
<dbReference type="Proteomes" id="UP000256478">
    <property type="component" value="Unassembled WGS sequence"/>
</dbReference>
<proteinExistence type="inferred from homology"/>
<dbReference type="GO" id="GO:0005524">
    <property type="term" value="F:ATP binding"/>
    <property type="evidence" value="ECO:0007669"/>
    <property type="project" value="UniProtKB-KW"/>
</dbReference>
<dbReference type="InterPro" id="IPR005260">
    <property type="entry name" value="Asp_kin_monofn"/>
</dbReference>
<evidence type="ECO:0000256" key="6">
    <source>
        <dbReference type="ARBA" id="ARBA00022679"/>
    </source>
</evidence>
<evidence type="ECO:0000256" key="8">
    <source>
        <dbReference type="ARBA" id="ARBA00022777"/>
    </source>
</evidence>
<sequence length="408" mass="43397">MAVIVQKYGGTSVGSLSRIEAVAENVIATVRQGHQVVVVLSAMAGETNRLLAMAQQLDAQPASRELDMLLASGEQVSISLLAIALVQRGISAISLLAHQVGIQTDNRFGAARIQAIDTKRLSQALSQEQVIVVAGFQGQDQEQNITTLGRGGSDTSAVALAVALHAAEAQIFTDVDGVYSADPRLVSCAQRINYLRFDEMLVMASLGAKVLQNRAVEYAYQHNMPIRVLSSFSQGEGTLVLPKEQVLAESQDSNLVTSIVHDQQQALIAISEVSDSALPALFDALDNSAIEADMVQLIGESSLAKQLLFTVNRDKLLCAKNALQEITMCNKFGTIRSRDSVAKISAVGIGLNAHAKVVGKIVALLASSEIDIKLISTSEISCSVVIDETYLVRAVQILHSGFGLDSSS</sequence>
<dbReference type="Gene3D" id="3.40.1160.10">
    <property type="entry name" value="Acetylglutamate kinase-like"/>
    <property type="match status" value="1"/>
</dbReference>
<evidence type="ECO:0000256" key="4">
    <source>
        <dbReference type="ARBA" id="ARBA00010122"/>
    </source>
</evidence>
<reference evidence="17 18" key="1">
    <citation type="submission" date="2018-08" db="EMBL/GenBank/DDBJ databases">
        <title>Thalassotalea euphylliae genome.</title>
        <authorList>
            <person name="Summers S."/>
            <person name="Rice S.A."/>
            <person name="Freckelton M.L."/>
            <person name="Nedved B.T."/>
            <person name="Hadfield M.G."/>
        </authorList>
    </citation>
    <scope>NUCLEOTIDE SEQUENCE [LARGE SCALE GENOMIC DNA]</scope>
    <source>
        <strain evidence="17 18">H1</strain>
    </source>
</reference>
<dbReference type="UniPathway" id="UPA00051">
    <property type="reaction ID" value="UER00462"/>
</dbReference>
<keyword evidence="8 13" id="KW-0418">Kinase</keyword>
<evidence type="ECO:0000256" key="7">
    <source>
        <dbReference type="ARBA" id="ARBA00022741"/>
    </source>
</evidence>
<dbReference type="NCBIfam" id="NF005154">
    <property type="entry name" value="PRK06635.1-2"/>
    <property type="match status" value="1"/>
</dbReference>
<dbReference type="PANTHER" id="PTHR21499:SF3">
    <property type="entry name" value="ASPARTOKINASE"/>
    <property type="match status" value="1"/>
</dbReference>
<comment type="catalytic activity">
    <reaction evidence="11 13">
        <text>L-aspartate + ATP = 4-phospho-L-aspartate + ADP</text>
        <dbReference type="Rhea" id="RHEA:23776"/>
        <dbReference type="ChEBI" id="CHEBI:29991"/>
        <dbReference type="ChEBI" id="CHEBI:30616"/>
        <dbReference type="ChEBI" id="CHEBI:57535"/>
        <dbReference type="ChEBI" id="CHEBI:456216"/>
        <dbReference type="EC" id="2.7.2.4"/>
    </reaction>
</comment>
<dbReference type="EMBL" id="QUOU01000001">
    <property type="protein sequence ID" value="REL25703.1"/>
    <property type="molecule type" value="Genomic_DNA"/>
</dbReference>
<evidence type="ECO:0000256" key="2">
    <source>
        <dbReference type="ARBA" id="ARBA00004986"/>
    </source>
</evidence>
<feature type="binding site" evidence="12">
    <location>
        <position position="179"/>
    </location>
    <ligand>
        <name>ATP</name>
        <dbReference type="ChEBI" id="CHEBI:30616"/>
    </ligand>
</feature>
<keyword evidence="10" id="KW-0457">Lysine biosynthesis</keyword>
<feature type="domain" description="Aspartokinase ACT" evidence="16">
    <location>
        <begin position="344"/>
        <end position="402"/>
    </location>
</feature>
<accession>A0A3E0TMS9</accession>
<name>A0A3E0TMS9_9GAMM</name>
<feature type="binding site" evidence="12">
    <location>
        <begin position="209"/>
        <end position="210"/>
    </location>
    <ligand>
        <name>ATP</name>
        <dbReference type="ChEBI" id="CHEBI:30616"/>
    </ligand>
</feature>
<dbReference type="PIRSF" id="PIRSF000726">
    <property type="entry name" value="Asp_kin"/>
    <property type="match status" value="1"/>
</dbReference>
<evidence type="ECO:0000256" key="10">
    <source>
        <dbReference type="ARBA" id="ARBA00023154"/>
    </source>
</evidence>
<dbReference type="RefSeq" id="WP_116006830.1">
    <property type="nucleotide sequence ID" value="NZ_QUOU01000001.1"/>
</dbReference>
<dbReference type="EC" id="2.7.2.4" evidence="13"/>
<dbReference type="PROSITE" id="PS00324">
    <property type="entry name" value="ASPARTOKINASE"/>
    <property type="match status" value="1"/>
</dbReference>
<dbReference type="Pfam" id="PF22468">
    <property type="entry name" value="ACT_9"/>
    <property type="match status" value="1"/>
</dbReference>
<feature type="binding site" evidence="12">
    <location>
        <begin position="7"/>
        <end position="10"/>
    </location>
    <ligand>
        <name>ATP</name>
        <dbReference type="ChEBI" id="CHEBI:30616"/>
    </ligand>
</feature>
<feature type="binding site" evidence="12">
    <location>
        <position position="74"/>
    </location>
    <ligand>
        <name>substrate</name>
    </ligand>
</feature>
<dbReference type="SUPFAM" id="SSF53633">
    <property type="entry name" value="Carbamate kinase-like"/>
    <property type="match status" value="1"/>
</dbReference>
<dbReference type="GO" id="GO:0009090">
    <property type="term" value="P:homoserine biosynthetic process"/>
    <property type="evidence" value="ECO:0007669"/>
    <property type="project" value="TreeGrafter"/>
</dbReference>
<evidence type="ECO:0000256" key="9">
    <source>
        <dbReference type="ARBA" id="ARBA00022840"/>
    </source>
</evidence>
<dbReference type="GO" id="GO:0004072">
    <property type="term" value="F:aspartate kinase activity"/>
    <property type="evidence" value="ECO:0007669"/>
    <property type="project" value="UniProtKB-EC"/>
</dbReference>
<evidence type="ECO:0000256" key="3">
    <source>
        <dbReference type="ARBA" id="ARBA00005139"/>
    </source>
</evidence>
<dbReference type="InterPro" id="IPR045865">
    <property type="entry name" value="ACT-like_dom_sf"/>
</dbReference>
<evidence type="ECO:0000256" key="1">
    <source>
        <dbReference type="ARBA" id="ARBA00004766"/>
    </source>
</evidence>